<keyword evidence="1" id="KW-0805">Transcription regulation</keyword>
<dbReference type="SUPFAM" id="SSF46785">
    <property type="entry name" value="Winged helix' DNA-binding domain"/>
    <property type="match status" value="1"/>
</dbReference>
<dbReference type="Pfam" id="PF00392">
    <property type="entry name" value="GntR"/>
    <property type="match status" value="1"/>
</dbReference>
<dbReference type="SMART" id="SM00895">
    <property type="entry name" value="FCD"/>
    <property type="match status" value="1"/>
</dbReference>
<dbReference type="AlphaFoldDB" id="A0A1Y6BFT7"/>
<dbReference type="Gene3D" id="1.20.120.530">
    <property type="entry name" value="GntR ligand-binding domain-like"/>
    <property type="match status" value="1"/>
</dbReference>
<dbReference type="InterPro" id="IPR000524">
    <property type="entry name" value="Tscrpt_reg_HTH_GntR"/>
</dbReference>
<feature type="domain" description="HTH gntR-type" evidence="4">
    <location>
        <begin position="18"/>
        <end position="85"/>
    </location>
</feature>
<evidence type="ECO:0000313" key="6">
    <source>
        <dbReference type="Proteomes" id="UP000192920"/>
    </source>
</evidence>
<dbReference type="SUPFAM" id="SSF48008">
    <property type="entry name" value="GntR ligand-binding domain-like"/>
    <property type="match status" value="1"/>
</dbReference>
<dbReference type="Gene3D" id="1.10.10.10">
    <property type="entry name" value="Winged helix-like DNA-binding domain superfamily/Winged helix DNA-binding domain"/>
    <property type="match status" value="1"/>
</dbReference>
<dbReference type="InterPro" id="IPR011711">
    <property type="entry name" value="GntR_C"/>
</dbReference>
<evidence type="ECO:0000256" key="3">
    <source>
        <dbReference type="ARBA" id="ARBA00023163"/>
    </source>
</evidence>
<keyword evidence="2" id="KW-0238">DNA-binding</keyword>
<evidence type="ECO:0000313" key="5">
    <source>
        <dbReference type="EMBL" id="SMF05518.1"/>
    </source>
</evidence>
<evidence type="ECO:0000256" key="2">
    <source>
        <dbReference type="ARBA" id="ARBA00023125"/>
    </source>
</evidence>
<keyword evidence="3" id="KW-0804">Transcription</keyword>
<gene>
    <name evidence="5" type="ORF">SAMN02745746_00949</name>
</gene>
<dbReference type="GO" id="GO:0003700">
    <property type="term" value="F:DNA-binding transcription factor activity"/>
    <property type="evidence" value="ECO:0007669"/>
    <property type="project" value="InterPro"/>
</dbReference>
<dbReference type="PANTHER" id="PTHR43537">
    <property type="entry name" value="TRANSCRIPTIONAL REGULATOR, GNTR FAMILY"/>
    <property type="match status" value="1"/>
</dbReference>
<evidence type="ECO:0000259" key="4">
    <source>
        <dbReference type="PROSITE" id="PS50949"/>
    </source>
</evidence>
<dbReference type="InterPro" id="IPR008920">
    <property type="entry name" value="TF_FadR/GntR_C"/>
</dbReference>
<dbReference type="Proteomes" id="UP000192920">
    <property type="component" value="Unassembled WGS sequence"/>
</dbReference>
<dbReference type="STRING" id="1123014.SAMN02745746_00949"/>
<dbReference type="Pfam" id="PF07729">
    <property type="entry name" value="FCD"/>
    <property type="match status" value="1"/>
</dbReference>
<organism evidence="5 6">
    <name type="scientific">Pseudogulbenkiania subflava DSM 22618</name>
    <dbReference type="NCBI Taxonomy" id="1123014"/>
    <lineage>
        <taxon>Bacteria</taxon>
        <taxon>Pseudomonadati</taxon>
        <taxon>Pseudomonadota</taxon>
        <taxon>Betaproteobacteria</taxon>
        <taxon>Neisseriales</taxon>
        <taxon>Chromobacteriaceae</taxon>
        <taxon>Pseudogulbenkiania</taxon>
    </lineage>
</organism>
<accession>A0A1Y6BFT7</accession>
<dbReference type="PROSITE" id="PS50949">
    <property type="entry name" value="HTH_GNTR"/>
    <property type="match status" value="1"/>
</dbReference>
<reference evidence="6" key="1">
    <citation type="submission" date="2017-04" db="EMBL/GenBank/DDBJ databases">
        <authorList>
            <person name="Varghese N."/>
            <person name="Submissions S."/>
        </authorList>
    </citation>
    <scope>NUCLEOTIDE SEQUENCE [LARGE SCALE GENOMIC DNA]</scope>
    <source>
        <strain evidence="6">DSM 22618</strain>
    </source>
</reference>
<dbReference type="PANTHER" id="PTHR43537:SF39">
    <property type="entry name" value="HTH-TYPE TRANSCRIPTIONAL REGULATOR MCBR"/>
    <property type="match status" value="1"/>
</dbReference>
<dbReference type="SMART" id="SM00345">
    <property type="entry name" value="HTH_GNTR"/>
    <property type="match status" value="1"/>
</dbReference>
<name>A0A1Y6BFT7_9NEIS</name>
<protein>
    <submittedName>
        <fullName evidence="5">Transcriptional regulator, GntR family</fullName>
    </submittedName>
</protein>
<evidence type="ECO:0000256" key="1">
    <source>
        <dbReference type="ARBA" id="ARBA00023015"/>
    </source>
</evidence>
<dbReference type="InterPro" id="IPR036388">
    <property type="entry name" value="WH-like_DNA-bd_sf"/>
</dbReference>
<proteinExistence type="predicted"/>
<dbReference type="GO" id="GO:0003677">
    <property type="term" value="F:DNA binding"/>
    <property type="evidence" value="ECO:0007669"/>
    <property type="project" value="UniProtKB-KW"/>
</dbReference>
<dbReference type="EMBL" id="FXAG01000004">
    <property type="protein sequence ID" value="SMF05518.1"/>
    <property type="molecule type" value="Genomic_DNA"/>
</dbReference>
<keyword evidence="6" id="KW-1185">Reference proteome</keyword>
<dbReference type="InterPro" id="IPR036390">
    <property type="entry name" value="WH_DNA-bd_sf"/>
</dbReference>
<sequence>MLARFRLLPTDMKTRHASTLQDETYDTLRHWLMLGRWLPGERLKIKPLADELGVSPMPVRAALQRLAAEKALQNVPNCGAMVPRLTVAQFDDILHNRILLEGEAASLGAQRLAEDQRQELVALCRAMDAAIAADDVKAYLDANECFHRLLYRAAGSPLLLSLIETVWLYVGPISNQLHQDLAVWKTMNDAHRALVAALLAGDAEGVRAAIAEDLRSAGRYLRQLCTADAPAG</sequence>